<dbReference type="GO" id="GO:0080043">
    <property type="term" value="F:quercetin 3-O-glucosyltransferase activity"/>
    <property type="evidence" value="ECO:0007669"/>
    <property type="project" value="TreeGrafter"/>
</dbReference>
<comment type="similarity">
    <text evidence="1">Belongs to the UDP-glycosyltransferase family.</text>
</comment>
<protein>
    <submittedName>
        <fullName evidence="3">Udp-glycosyltransferase 85a8</fullName>
    </submittedName>
</protein>
<evidence type="ECO:0000256" key="1">
    <source>
        <dbReference type="ARBA" id="ARBA00009995"/>
    </source>
</evidence>
<keyword evidence="2 3" id="KW-0808">Transferase</keyword>
<dbReference type="Gene3D" id="3.40.50.2000">
    <property type="entry name" value="Glycogen Phosphorylase B"/>
    <property type="match status" value="4"/>
</dbReference>
<dbReference type="EMBL" id="JABWDY010023302">
    <property type="protein sequence ID" value="KAF5191038.1"/>
    <property type="molecule type" value="Genomic_DNA"/>
</dbReference>
<reference evidence="3 4" key="1">
    <citation type="submission" date="2020-06" db="EMBL/GenBank/DDBJ databases">
        <title>Transcriptomic and genomic resources for Thalictrum thalictroides and T. hernandezii: Facilitating candidate gene discovery in an emerging model plant lineage.</title>
        <authorList>
            <person name="Arias T."/>
            <person name="Riano-Pachon D.M."/>
            <person name="Di Stilio V.S."/>
        </authorList>
    </citation>
    <scope>NUCLEOTIDE SEQUENCE [LARGE SCALE GENOMIC DNA]</scope>
    <source>
        <strain evidence="4">cv. WT478/WT964</strain>
        <tissue evidence="3">Leaves</tissue>
    </source>
</reference>
<evidence type="ECO:0000256" key="2">
    <source>
        <dbReference type="ARBA" id="ARBA00022679"/>
    </source>
</evidence>
<evidence type="ECO:0000313" key="3">
    <source>
        <dbReference type="EMBL" id="KAF5191038.1"/>
    </source>
</evidence>
<dbReference type="GO" id="GO:0080044">
    <property type="term" value="F:quercetin 7-O-glucosyltransferase activity"/>
    <property type="evidence" value="ECO:0007669"/>
    <property type="project" value="TreeGrafter"/>
</dbReference>
<name>A0A7J6W2L9_THATH</name>
<dbReference type="InterPro" id="IPR002213">
    <property type="entry name" value="UDP_glucos_trans"/>
</dbReference>
<keyword evidence="4" id="KW-1185">Reference proteome</keyword>
<accession>A0A7J6W2L9</accession>
<dbReference type="Pfam" id="PF00201">
    <property type="entry name" value="UDPGT"/>
    <property type="match status" value="1"/>
</dbReference>
<dbReference type="PANTHER" id="PTHR11926:SF774">
    <property type="entry name" value="UDP-GLYCOSYLTRANSFERASE 85A1-RELATED"/>
    <property type="match status" value="1"/>
</dbReference>
<proteinExistence type="inferred from homology"/>
<sequence>MNDVTNGYLETPIDWIPGMKDIRLRDLPSFIRTTDPNDIMIKFALREVERTYKASAIVLNTFDELELDVLNAMKSELPPVYTIGSLHMLVNQISDSGLNSIESNLWKLEAGYLQWLDSKEDNSVVYVNFGSITVMTPQQMIEFAWGLANSNQTFLWIIRPDIVSGDSAILPHEFLMDTKERGLLASMEIDNNVKRNEVESLVRELMEGEKGKEMKLKAMEWKMKAEEATSPTGLSYKNIDKLVKEILTL</sequence>
<dbReference type="Proteomes" id="UP000554482">
    <property type="component" value="Unassembled WGS sequence"/>
</dbReference>
<dbReference type="AlphaFoldDB" id="A0A7J6W2L9"/>
<gene>
    <name evidence="3" type="ORF">FRX31_019376</name>
</gene>
<dbReference type="SUPFAM" id="SSF53756">
    <property type="entry name" value="UDP-Glycosyltransferase/glycogen phosphorylase"/>
    <property type="match status" value="1"/>
</dbReference>
<dbReference type="PANTHER" id="PTHR11926">
    <property type="entry name" value="GLUCOSYL/GLUCURONOSYL TRANSFERASES"/>
    <property type="match status" value="1"/>
</dbReference>
<dbReference type="OrthoDB" id="5835829at2759"/>
<comment type="caution">
    <text evidence="3">The sequence shown here is derived from an EMBL/GenBank/DDBJ whole genome shotgun (WGS) entry which is preliminary data.</text>
</comment>
<evidence type="ECO:0000313" key="4">
    <source>
        <dbReference type="Proteomes" id="UP000554482"/>
    </source>
</evidence>
<organism evidence="3 4">
    <name type="scientific">Thalictrum thalictroides</name>
    <name type="common">Rue-anemone</name>
    <name type="synonym">Anemone thalictroides</name>
    <dbReference type="NCBI Taxonomy" id="46969"/>
    <lineage>
        <taxon>Eukaryota</taxon>
        <taxon>Viridiplantae</taxon>
        <taxon>Streptophyta</taxon>
        <taxon>Embryophyta</taxon>
        <taxon>Tracheophyta</taxon>
        <taxon>Spermatophyta</taxon>
        <taxon>Magnoliopsida</taxon>
        <taxon>Ranunculales</taxon>
        <taxon>Ranunculaceae</taxon>
        <taxon>Thalictroideae</taxon>
        <taxon>Thalictrum</taxon>
    </lineage>
</organism>